<dbReference type="Gene3D" id="3.30.40.10">
    <property type="entry name" value="Zinc/RING finger domain, C3HC4 (zinc finger)"/>
    <property type="match status" value="2"/>
</dbReference>
<dbReference type="InterPro" id="IPR001487">
    <property type="entry name" value="Bromodomain"/>
</dbReference>
<dbReference type="InterPro" id="IPR011011">
    <property type="entry name" value="Znf_FYVE_PHD"/>
</dbReference>
<dbReference type="PROSITE" id="PS01359">
    <property type="entry name" value="ZF_PHD_1"/>
    <property type="match status" value="1"/>
</dbReference>
<evidence type="ECO:0000256" key="9">
    <source>
        <dbReference type="PROSITE-ProRule" id="PRU00146"/>
    </source>
</evidence>
<dbReference type="SUPFAM" id="SSF57903">
    <property type="entry name" value="FYVE/PHD zinc finger"/>
    <property type="match status" value="1"/>
</dbReference>
<feature type="domain" description="PHD-type" evidence="13">
    <location>
        <begin position="206"/>
        <end position="256"/>
    </location>
</feature>
<dbReference type="Pfam" id="PF13831">
    <property type="entry name" value="PHD_2"/>
    <property type="match status" value="1"/>
</dbReference>
<evidence type="ECO:0000256" key="11">
    <source>
        <dbReference type="SAM" id="MobiDB-lite"/>
    </source>
</evidence>
<dbReference type="InterPro" id="IPR050701">
    <property type="entry name" value="Histone_Mod_Regulator"/>
</dbReference>
<dbReference type="CDD" id="cd15572">
    <property type="entry name" value="PHD_BRPF"/>
    <property type="match status" value="1"/>
</dbReference>
<organism evidence="16 17">
    <name type="scientific">Culter alburnus</name>
    <name type="common">Topmouth culter</name>
    <dbReference type="NCBI Taxonomy" id="194366"/>
    <lineage>
        <taxon>Eukaryota</taxon>
        <taxon>Metazoa</taxon>
        <taxon>Chordata</taxon>
        <taxon>Craniata</taxon>
        <taxon>Vertebrata</taxon>
        <taxon>Euteleostomi</taxon>
        <taxon>Actinopterygii</taxon>
        <taxon>Neopterygii</taxon>
        <taxon>Teleostei</taxon>
        <taxon>Ostariophysi</taxon>
        <taxon>Cypriniformes</taxon>
        <taxon>Xenocyprididae</taxon>
        <taxon>Xenocypridinae</taxon>
        <taxon>Culter</taxon>
    </lineage>
</organism>
<dbReference type="Proteomes" id="UP001479290">
    <property type="component" value="Unassembled WGS sequence"/>
</dbReference>
<evidence type="ECO:0000313" key="16">
    <source>
        <dbReference type="EMBL" id="KAK9976149.1"/>
    </source>
</evidence>
<evidence type="ECO:0000256" key="4">
    <source>
        <dbReference type="ARBA" id="ARBA00022771"/>
    </source>
</evidence>
<dbReference type="EMBL" id="JAWDJR010000004">
    <property type="protein sequence ID" value="KAK9976149.1"/>
    <property type="molecule type" value="Genomic_DNA"/>
</dbReference>
<keyword evidence="5" id="KW-0862">Zinc</keyword>
<evidence type="ECO:0000259" key="12">
    <source>
        <dbReference type="PROSITE" id="PS50014"/>
    </source>
</evidence>
<evidence type="ECO:0000313" key="17">
    <source>
        <dbReference type="Proteomes" id="UP001479290"/>
    </source>
</evidence>
<dbReference type="AlphaFoldDB" id="A0AAW2AQZ6"/>
<dbReference type="InterPro" id="IPR000313">
    <property type="entry name" value="PWWP_dom"/>
</dbReference>
<feature type="domain" description="PHD-type" evidence="15">
    <location>
        <begin position="260"/>
        <end position="382"/>
    </location>
</feature>
<dbReference type="Gene3D" id="1.20.920.10">
    <property type="entry name" value="Bromodomain-like"/>
    <property type="match status" value="1"/>
</dbReference>
<feature type="compositionally biased region" description="Basic and acidic residues" evidence="11">
    <location>
        <begin position="804"/>
        <end position="813"/>
    </location>
</feature>
<dbReference type="GO" id="GO:0005634">
    <property type="term" value="C:nucleus"/>
    <property type="evidence" value="ECO:0007669"/>
    <property type="project" value="UniProtKB-SubCell"/>
</dbReference>
<dbReference type="FunFam" id="3.30.40.10:FF:000007">
    <property type="entry name" value="Bromodomain containing 1, isoform CRA_b"/>
    <property type="match status" value="1"/>
</dbReference>
<evidence type="ECO:0000259" key="15">
    <source>
        <dbReference type="PROSITE" id="PS51805"/>
    </source>
</evidence>
<gene>
    <name evidence="16" type="ORF">ABG768_021355</name>
</gene>
<feature type="domain" description="PWWP" evidence="14">
    <location>
        <begin position="1023"/>
        <end position="1106"/>
    </location>
</feature>
<evidence type="ECO:0008006" key="18">
    <source>
        <dbReference type="Google" id="ProtNLM"/>
    </source>
</evidence>
<evidence type="ECO:0000256" key="8">
    <source>
        <dbReference type="PROSITE-ProRule" id="PRU00035"/>
    </source>
</evidence>
<dbReference type="SUPFAM" id="SSF47370">
    <property type="entry name" value="Bromodomain"/>
    <property type="match status" value="1"/>
</dbReference>
<keyword evidence="10" id="KW-0175">Coiled coil</keyword>
<feature type="region of interest" description="Disordered" evidence="11">
    <location>
        <begin position="895"/>
        <end position="963"/>
    </location>
</feature>
<dbReference type="InterPro" id="IPR034732">
    <property type="entry name" value="EPHD"/>
</dbReference>
<evidence type="ECO:0000256" key="6">
    <source>
        <dbReference type="ARBA" id="ARBA00023117"/>
    </source>
</evidence>
<feature type="domain" description="Bromo" evidence="12">
    <location>
        <begin position="568"/>
        <end position="638"/>
    </location>
</feature>
<dbReference type="FunFam" id="3.30.40.10:FF:000008">
    <property type="entry name" value="Bromodomain containing 1, isoform CRA_a"/>
    <property type="match status" value="1"/>
</dbReference>
<feature type="compositionally biased region" description="Basic and acidic residues" evidence="11">
    <location>
        <begin position="931"/>
        <end position="948"/>
    </location>
</feature>
<dbReference type="Pfam" id="PF00439">
    <property type="entry name" value="Bromodomain"/>
    <property type="match status" value="1"/>
</dbReference>
<dbReference type="InterPro" id="IPR036427">
    <property type="entry name" value="Bromodomain-like_sf"/>
</dbReference>
<dbReference type="SMART" id="SM00297">
    <property type="entry name" value="BROMO"/>
    <property type="match status" value="1"/>
</dbReference>
<evidence type="ECO:0000256" key="10">
    <source>
        <dbReference type="SAM" id="Coils"/>
    </source>
</evidence>
<dbReference type="FunFam" id="2.30.30.140:FF:000008">
    <property type="entry name" value="Bromodomain containing 1, isoform CRA_b"/>
    <property type="match status" value="1"/>
</dbReference>
<dbReference type="Pfam" id="PF10513">
    <property type="entry name" value="EPL1"/>
    <property type="match status" value="1"/>
</dbReference>
<dbReference type="PANTHER" id="PTHR13793:SF17">
    <property type="entry name" value="BROMODOMAIN-CONTAINING PROTEIN 1"/>
    <property type="match status" value="1"/>
</dbReference>
<evidence type="ECO:0000256" key="3">
    <source>
        <dbReference type="ARBA" id="ARBA00022737"/>
    </source>
</evidence>
<keyword evidence="3" id="KW-0677">Repeat</keyword>
<dbReference type="PROSITE" id="PS50014">
    <property type="entry name" value="BROMODOMAIN_2"/>
    <property type="match status" value="1"/>
</dbReference>
<evidence type="ECO:0000259" key="13">
    <source>
        <dbReference type="PROSITE" id="PS50016"/>
    </source>
</evidence>
<keyword evidence="7" id="KW-0539">Nucleus</keyword>
<dbReference type="PROSITE" id="PS50016">
    <property type="entry name" value="ZF_PHD_2"/>
    <property type="match status" value="1"/>
</dbReference>
<keyword evidence="2" id="KW-0479">Metal-binding</keyword>
<reference evidence="16 17" key="1">
    <citation type="submission" date="2024-05" db="EMBL/GenBank/DDBJ databases">
        <title>A high-quality chromosomal-level genome assembly of Topmouth culter (Culter alburnus).</title>
        <authorList>
            <person name="Zhao H."/>
        </authorList>
    </citation>
    <scope>NUCLEOTIDE SEQUENCE [LARGE SCALE GENOMIC DNA]</scope>
    <source>
        <strain evidence="16">CATC2023</strain>
        <tissue evidence="16">Muscle</tissue>
    </source>
</reference>
<accession>A0AAW2AQZ6</accession>
<comment type="subcellular location">
    <subcellularLocation>
        <location evidence="1">Nucleus</location>
    </subcellularLocation>
</comment>
<comment type="caution">
    <text evidence="16">The sequence shown here is derived from an EMBL/GenBank/DDBJ whole genome shotgun (WGS) entry which is preliminary data.</text>
</comment>
<dbReference type="PROSITE" id="PS51805">
    <property type="entry name" value="EPHD"/>
    <property type="match status" value="1"/>
</dbReference>
<dbReference type="GO" id="GO:0008270">
    <property type="term" value="F:zinc ion binding"/>
    <property type="evidence" value="ECO:0007669"/>
    <property type="project" value="UniProtKB-KW"/>
</dbReference>
<dbReference type="SUPFAM" id="SSF63748">
    <property type="entry name" value="Tudor/PWWP/MBT"/>
    <property type="match status" value="1"/>
</dbReference>
<keyword evidence="17" id="KW-1185">Reference proteome</keyword>
<dbReference type="Pfam" id="PF13832">
    <property type="entry name" value="zf-HC5HC2H_2"/>
    <property type="match status" value="1"/>
</dbReference>
<dbReference type="CDD" id="cd05512">
    <property type="entry name" value="Bromo_brd1_like"/>
    <property type="match status" value="1"/>
</dbReference>
<dbReference type="PANTHER" id="PTHR13793">
    <property type="entry name" value="PHD FINGER PROTEINS"/>
    <property type="match status" value="1"/>
</dbReference>
<dbReference type="InterPro" id="IPR019786">
    <property type="entry name" value="Zinc_finger_PHD-type_CS"/>
</dbReference>
<feature type="coiled-coil region" evidence="10">
    <location>
        <begin position="504"/>
        <end position="547"/>
    </location>
</feature>
<dbReference type="GO" id="GO:0006357">
    <property type="term" value="P:regulation of transcription by RNA polymerase II"/>
    <property type="evidence" value="ECO:0007669"/>
    <property type="project" value="TreeGrafter"/>
</dbReference>
<evidence type="ECO:0000256" key="5">
    <source>
        <dbReference type="ARBA" id="ARBA00022833"/>
    </source>
</evidence>
<dbReference type="InterPro" id="IPR019787">
    <property type="entry name" value="Znf_PHD-finger"/>
</dbReference>
<dbReference type="InterPro" id="IPR019542">
    <property type="entry name" value="Enhancer_polycomb-like_N"/>
</dbReference>
<dbReference type="PROSITE" id="PS50812">
    <property type="entry name" value="PWWP"/>
    <property type="match status" value="1"/>
</dbReference>
<dbReference type="SMART" id="SM00249">
    <property type="entry name" value="PHD"/>
    <property type="match status" value="2"/>
</dbReference>
<name>A0AAW2AQZ6_CULAL</name>
<dbReference type="InterPro" id="IPR013083">
    <property type="entry name" value="Znf_RING/FYVE/PHD"/>
</dbReference>
<dbReference type="Gene3D" id="2.30.30.140">
    <property type="match status" value="1"/>
</dbReference>
<evidence type="ECO:0000256" key="2">
    <source>
        <dbReference type="ARBA" id="ARBA00022723"/>
    </source>
</evidence>
<evidence type="ECO:0000256" key="1">
    <source>
        <dbReference type="ARBA" id="ARBA00004123"/>
    </source>
</evidence>
<feature type="compositionally biased region" description="Polar residues" evidence="11">
    <location>
        <begin position="838"/>
        <end position="851"/>
    </location>
</feature>
<feature type="compositionally biased region" description="Low complexity" evidence="11">
    <location>
        <begin position="949"/>
        <end position="959"/>
    </location>
</feature>
<dbReference type="CDD" id="cd20157">
    <property type="entry name" value="PWWP_BRPF2"/>
    <property type="match status" value="1"/>
</dbReference>
<dbReference type="SMART" id="SM00293">
    <property type="entry name" value="PWWP"/>
    <property type="match status" value="1"/>
</dbReference>
<feature type="region of interest" description="Disordered" evidence="11">
    <location>
        <begin position="838"/>
        <end position="881"/>
    </location>
</feature>
<dbReference type="PRINTS" id="PR00503">
    <property type="entry name" value="BROMODOMAIN"/>
</dbReference>
<keyword evidence="4 9" id="KW-0863">Zinc-finger</keyword>
<dbReference type="Pfam" id="PF00855">
    <property type="entry name" value="PWWP"/>
    <property type="match status" value="1"/>
</dbReference>
<proteinExistence type="predicted"/>
<feature type="compositionally biased region" description="Basic and acidic residues" evidence="11">
    <location>
        <begin position="909"/>
        <end position="920"/>
    </location>
</feature>
<evidence type="ECO:0000259" key="14">
    <source>
        <dbReference type="PROSITE" id="PS50812"/>
    </source>
</evidence>
<feature type="region of interest" description="Disordered" evidence="11">
    <location>
        <begin position="789"/>
        <end position="822"/>
    </location>
</feature>
<evidence type="ECO:0000256" key="7">
    <source>
        <dbReference type="ARBA" id="ARBA00023242"/>
    </source>
</evidence>
<dbReference type="InterPro" id="IPR001965">
    <property type="entry name" value="Znf_PHD"/>
</dbReference>
<sequence length="1152" mass="130811">MKRKSLPHKVSIPQRLPSPNRETLTYAQAQRMVELEVNGRLHRISIFDKLDIITDEDPMAQEIIKCTSNKENAEKHQQVLVRSARLRNNQQKKNAAVTAQKALVQDCTLPEPKFRTVDYNLPAIPRRPSTYYKYEEKTLEELNEEVEYDMDEEDYAWLELVNEKRKCEGLNQVSPNAFEFLLDRFEKESFLESQGQQNLQSLIDEDAVCCICMDGDCMDSNAILFCDMCNLAVHQDCYGVPYIPEGQWLCRHCLQSPTQPANCILCPNKGGAVKKTEDDRWGHVVCALWVPEVGFSNTVFIEPIDGVANIPPARWKLTCYLCKEKGVGACIQCHKANCYTAFHVSCAQKAGLFMKMEPIKELTDSGVPTFSVKKTAYCGAHTPNGSIKRPLTIYNDTKTNYSLCQSVDKKSSRIGLKKQKRLKNNEVDVVAPVPSVSVPSFSSERLNTILNQVSLQKKAEFGELILNYWTLKRQSRNGVPLNRRLQTSLHSQKNTQPKQSEEETRALKEQLKEWQRLRHDLERARLLLELIRKREKLKREEIMLQQTLMEFQLTPFTVLLRAVLDQLQEKDQARIFAEPVSIKEVPDYMDHIIHPMDFSTMSKRIDAQGYKYLDEFEADFNLIIENCMKYNGKDTFFYRAAVRLRDQGGAVLRKTRRDVQRIGFDFETGMHLLEQPKIEPSAPFSWEDVDRLLVPANREHMSFEEQLRELLEKLDLTTAMKSSPSRSRRLKLLKKIISDVRMELSLRKALPAVELKNAEEQAGHILQKGDKSVPPKLEPSVSLLPLINTGSHSEPPTLKPIEPCPDKRQHQRDGISQPLNGHSHLQIEDSDVSVVATSTLAEPSSPVNRRTSVLFRKSKSTSPHKPMNDGETPKGSSRLGTKTFLSVVIPRLETLLHTRKRPRSASGDSSKDESPIKRLDTGLSNGFGLNPEKELSSSRQLEPRRRCASESSMSSSSSSIALNLPKCGKGKPALIRRNTVEDKSEIIACIESRNFAKAARIAAEVGNSSIWMPTSAATVILEPLKLVWAKCSGYPSYPALIIDPHMPRVGCQHNGVSIPMPPLDVLRIGEQMQYKSEEKLYLVLFFDNKRSWQWLPKSKMVPLGIDKTIDKIKMMEGRTSAIRKAVQTAFNRAMNHLSHVQDEPVSDLSDID</sequence>
<keyword evidence="6 8" id="KW-0103">Bromodomain</keyword>
<protein>
    <recommendedName>
        <fullName evidence="18">Bromodomain-containing protein 1</fullName>
    </recommendedName>
</protein>